<dbReference type="Pfam" id="PF23584">
    <property type="entry name" value="DUF7136"/>
    <property type="match status" value="1"/>
</dbReference>
<feature type="chain" id="PRO_5034600905" description="DUF7136 domain-containing protein" evidence="1">
    <location>
        <begin position="25"/>
        <end position="280"/>
    </location>
</feature>
<dbReference type="OrthoDB" id="4490227at2759"/>
<dbReference type="AlphaFoldDB" id="A0A8H4X568"/>
<proteinExistence type="predicted"/>
<feature type="signal peptide" evidence="1">
    <location>
        <begin position="1"/>
        <end position="24"/>
    </location>
</feature>
<evidence type="ECO:0000313" key="4">
    <source>
        <dbReference type="Proteomes" id="UP000622797"/>
    </source>
</evidence>
<evidence type="ECO:0000259" key="2">
    <source>
        <dbReference type="Pfam" id="PF23584"/>
    </source>
</evidence>
<evidence type="ECO:0000256" key="1">
    <source>
        <dbReference type="SAM" id="SignalP"/>
    </source>
</evidence>
<organism evidence="3 4">
    <name type="scientific">Fusarium sarcochroum</name>
    <dbReference type="NCBI Taxonomy" id="1208366"/>
    <lineage>
        <taxon>Eukaryota</taxon>
        <taxon>Fungi</taxon>
        <taxon>Dikarya</taxon>
        <taxon>Ascomycota</taxon>
        <taxon>Pezizomycotina</taxon>
        <taxon>Sordariomycetes</taxon>
        <taxon>Hypocreomycetidae</taxon>
        <taxon>Hypocreales</taxon>
        <taxon>Nectriaceae</taxon>
        <taxon>Fusarium</taxon>
        <taxon>Fusarium lateritium species complex</taxon>
    </lineage>
</organism>
<gene>
    <name evidence="3" type="ORF">FSARC_10043</name>
</gene>
<sequence length="280" mass="30615">MQFPPLHLASLACWFLLFWGGVANNSTGVLEMDLVFPRNETYNPSPMMPIIFSYRNTGLVPLLRLTIAYEVWSYPNMSGPSVGSSIQVPLVNYSSRDPHIEYAAFLHPFNTEGTWRVVLHFRWSNCYKQLADKGLPDMDMYRINSTNLGNIVFTTKGPSKQIDLVAATSNKTCSAPAGIAINITDTMDTPFPHGDFEGDVCPVVASPPTKADRCPVTLGPSAVSSIDAEMTSWVCNWVTDRPDGVECESRKESTALQSVAGGATCLALILGVLVYAQNLL</sequence>
<name>A0A8H4X568_9HYPO</name>
<keyword evidence="1" id="KW-0732">Signal</keyword>
<reference evidence="3" key="2">
    <citation type="submission" date="2020-05" db="EMBL/GenBank/DDBJ databases">
        <authorList>
            <person name="Kim H.-S."/>
            <person name="Proctor R.H."/>
            <person name="Brown D.W."/>
        </authorList>
    </citation>
    <scope>NUCLEOTIDE SEQUENCE</scope>
    <source>
        <strain evidence="3">NRRL 20472</strain>
    </source>
</reference>
<keyword evidence="4" id="KW-1185">Reference proteome</keyword>
<dbReference type="Proteomes" id="UP000622797">
    <property type="component" value="Unassembled WGS sequence"/>
</dbReference>
<feature type="domain" description="DUF7136" evidence="2">
    <location>
        <begin position="26"/>
        <end position="239"/>
    </location>
</feature>
<dbReference type="InterPro" id="IPR055560">
    <property type="entry name" value="DUF7136"/>
</dbReference>
<comment type="caution">
    <text evidence="3">The sequence shown here is derived from an EMBL/GenBank/DDBJ whole genome shotgun (WGS) entry which is preliminary data.</text>
</comment>
<evidence type="ECO:0000313" key="3">
    <source>
        <dbReference type="EMBL" id="KAF4961835.1"/>
    </source>
</evidence>
<dbReference type="EMBL" id="JABEXW010000596">
    <property type="protein sequence ID" value="KAF4961835.1"/>
    <property type="molecule type" value="Genomic_DNA"/>
</dbReference>
<reference evidence="3" key="1">
    <citation type="journal article" date="2020" name="BMC Genomics">
        <title>Correction to: Identification and distribution of gene clusters required for synthesis of sphingolipid metabolism inhibitors in diverse species of the filamentous fungus Fusarium.</title>
        <authorList>
            <person name="Kim H.S."/>
            <person name="Lohmar J.M."/>
            <person name="Busman M."/>
            <person name="Brown D.W."/>
            <person name="Naumann T.A."/>
            <person name="Divon H.H."/>
            <person name="Lysoe E."/>
            <person name="Uhlig S."/>
            <person name="Proctor R.H."/>
        </authorList>
    </citation>
    <scope>NUCLEOTIDE SEQUENCE</scope>
    <source>
        <strain evidence="3">NRRL 20472</strain>
    </source>
</reference>
<accession>A0A8H4X568</accession>
<protein>
    <recommendedName>
        <fullName evidence="2">DUF7136 domain-containing protein</fullName>
    </recommendedName>
</protein>